<feature type="transmembrane region" description="Helical" evidence="1">
    <location>
        <begin position="130"/>
        <end position="150"/>
    </location>
</feature>
<dbReference type="RefSeq" id="WP_377326834.1">
    <property type="nucleotide sequence ID" value="NZ_JBHUMZ010000007.1"/>
</dbReference>
<feature type="transmembrane region" description="Helical" evidence="1">
    <location>
        <begin position="357"/>
        <end position="386"/>
    </location>
</feature>
<feature type="chain" id="PRO_5045694470" evidence="2">
    <location>
        <begin position="25"/>
        <end position="389"/>
    </location>
</feature>
<keyword evidence="4" id="KW-1185">Reference proteome</keyword>
<dbReference type="NCBIfam" id="TIGR02829">
    <property type="entry name" value="spore_III_AE"/>
    <property type="match status" value="1"/>
</dbReference>
<accession>A0ABW5Q6Q1</accession>
<dbReference type="Pfam" id="PF09546">
    <property type="entry name" value="Spore_III_AE"/>
    <property type="match status" value="1"/>
</dbReference>
<dbReference type="Proteomes" id="UP001597452">
    <property type="component" value="Unassembled WGS sequence"/>
</dbReference>
<evidence type="ECO:0000256" key="1">
    <source>
        <dbReference type="SAM" id="Phobius"/>
    </source>
</evidence>
<sequence length="389" mass="42689">MKKISFTVICAVFIVMIFASNASATEQQEQLFKVPEEWAESEEMQAQWQQILANYREYLPFSDQDHWLDSVQDGSVFSIKYWFSGIIKFFVDEWIVNGKLLGMLIFLTLLSVFLKLLIGSFENKTVSKVSYLVIFGVLLTIAVTSFYNAVQYTTGAIDGMGNFMLALLPLMLSLMAAFGNVASVAFFSPVILTFVQVSGILIGKVVLPLFFLSAILNIASTINNEYNVTKLADLIKQVAFIILGVFLTLFISIMSLQGVNAAVADGVAIRAAKFVTSNFIPVIGRMFTDATDTVLSASVLLKNSIGIAGVVLILIITLFPVLKVFVLGLIFRLSAALLQPVADGPITDAIETMGKHIFYILAALLAVSIMFFFALVMLIIVGNLTLMVR</sequence>
<keyword evidence="1" id="KW-0812">Transmembrane</keyword>
<dbReference type="InterPro" id="IPR014194">
    <property type="entry name" value="Spore_III_AE"/>
</dbReference>
<keyword evidence="1" id="KW-0472">Membrane</keyword>
<keyword evidence="2" id="KW-0732">Signal</keyword>
<evidence type="ECO:0000256" key="2">
    <source>
        <dbReference type="SAM" id="SignalP"/>
    </source>
</evidence>
<proteinExistence type="predicted"/>
<protein>
    <submittedName>
        <fullName evidence="3">Stage III sporulation protein AE</fullName>
    </submittedName>
</protein>
<feature type="transmembrane region" description="Helical" evidence="1">
    <location>
        <begin position="234"/>
        <end position="253"/>
    </location>
</feature>
<feature type="transmembrane region" description="Helical" evidence="1">
    <location>
        <begin position="305"/>
        <end position="331"/>
    </location>
</feature>
<feature type="transmembrane region" description="Helical" evidence="1">
    <location>
        <begin position="100"/>
        <end position="118"/>
    </location>
</feature>
<keyword evidence="1" id="KW-1133">Transmembrane helix</keyword>
<feature type="transmembrane region" description="Helical" evidence="1">
    <location>
        <begin position="170"/>
        <end position="194"/>
    </location>
</feature>
<reference evidence="4" key="1">
    <citation type="journal article" date="2019" name="Int. J. Syst. Evol. Microbiol.">
        <title>The Global Catalogue of Microorganisms (GCM) 10K type strain sequencing project: providing services to taxonomists for standard genome sequencing and annotation.</title>
        <authorList>
            <consortium name="The Broad Institute Genomics Platform"/>
            <consortium name="The Broad Institute Genome Sequencing Center for Infectious Disease"/>
            <person name="Wu L."/>
            <person name="Ma J."/>
        </authorList>
    </citation>
    <scope>NUCLEOTIDE SEQUENCE [LARGE SCALE GENOMIC DNA]</scope>
    <source>
        <strain evidence="4">TISTR 1571</strain>
    </source>
</reference>
<dbReference type="EMBL" id="JBHUMZ010000007">
    <property type="protein sequence ID" value="MFD2637410.1"/>
    <property type="molecule type" value="Genomic_DNA"/>
</dbReference>
<feature type="signal peptide" evidence="2">
    <location>
        <begin position="1"/>
        <end position="24"/>
    </location>
</feature>
<evidence type="ECO:0000313" key="3">
    <source>
        <dbReference type="EMBL" id="MFD2637410.1"/>
    </source>
</evidence>
<organism evidence="3 4">
    <name type="scientific">Piscibacillus salipiscarius</name>
    <dbReference type="NCBI Taxonomy" id="299480"/>
    <lineage>
        <taxon>Bacteria</taxon>
        <taxon>Bacillati</taxon>
        <taxon>Bacillota</taxon>
        <taxon>Bacilli</taxon>
        <taxon>Bacillales</taxon>
        <taxon>Bacillaceae</taxon>
        <taxon>Piscibacillus</taxon>
    </lineage>
</organism>
<evidence type="ECO:0000313" key="4">
    <source>
        <dbReference type="Proteomes" id="UP001597452"/>
    </source>
</evidence>
<comment type="caution">
    <text evidence="3">The sequence shown here is derived from an EMBL/GenBank/DDBJ whole genome shotgun (WGS) entry which is preliminary data.</text>
</comment>
<gene>
    <name evidence="3" type="primary">spoIIIAE</name>
    <name evidence="3" type="ORF">ACFSW4_00785</name>
</gene>
<name>A0ABW5Q6Q1_9BACI</name>
<feature type="transmembrane region" description="Helical" evidence="1">
    <location>
        <begin position="201"/>
        <end position="222"/>
    </location>
</feature>